<protein>
    <recommendedName>
        <fullName evidence="3">Bacterial type II secretion system protein E domain-containing protein</fullName>
    </recommendedName>
</protein>
<proteinExistence type="predicted"/>
<feature type="domain" description="Bacterial type II secretion system protein E" evidence="3">
    <location>
        <begin position="252"/>
        <end position="266"/>
    </location>
</feature>
<dbReference type="Gene3D" id="3.30.450.90">
    <property type="match status" value="1"/>
</dbReference>
<dbReference type="InterPro" id="IPR001482">
    <property type="entry name" value="T2SS/T4SS_dom"/>
</dbReference>
<reference evidence="4" key="1">
    <citation type="journal article" date="2014" name="Front. Microbiol.">
        <title>High frequency of phylogenetically diverse reductive dehalogenase-homologous genes in deep subseafloor sedimentary metagenomes.</title>
        <authorList>
            <person name="Kawai M."/>
            <person name="Futagami T."/>
            <person name="Toyoda A."/>
            <person name="Takaki Y."/>
            <person name="Nishi S."/>
            <person name="Hori S."/>
            <person name="Arai W."/>
            <person name="Tsubouchi T."/>
            <person name="Morono Y."/>
            <person name="Uchiyama I."/>
            <person name="Ito T."/>
            <person name="Fujiyama A."/>
            <person name="Inagaki F."/>
            <person name="Takami H."/>
        </authorList>
    </citation>
    <scope>NUCLEOTIDE SEQUENCE</scope>
    <source>
        <strain evidence="4">Expedition CK06-06</strain>
    </source>
</reference>
<dbReference type="GO" id="GO:0016887">
    <property type="term" value="F:ATP hydrolysis activity"/>
    <property type="evidence" value="ECO:0007669"/>
    <property type="project" value="TreeGrafter"/>
</dbReference>
<dbReference type="PROSITE" id="PS00662">
    <property type="entry name" value="T2SP_E"/>
    <property type="match status" value="1"/>
</dbReference>
<dbReference type="InterPro" id="IPR027417">
    <property type="entry name" value="P-loop_NTPase"/>
</dbReference>
<evidence type="ECO:0000256" key="1">
    <source>
        <dbReference type="ARBA" id="ARBA00022741"/>
    </source>
</evidence>
<feature type="non-terminal residue" evidence="4">
    <location>
        <position position="301"/>
    </location>
</feature>
<dbReference type="GO" id="GO:0005886">
    <property type="term" value="C:plasma membrane"/>
    <property type="evidence" value="ECO:0007669"/>
    <property type="project" value="TreeGrafter"/>
</dbReference>
<organism evidence="4">
    <name type="scientific">marine sediment metagenome</name>
    <dbReference type="NCBI Taxonomy" id="412755"/>
    <lineage>
        <taxon>unclassified sequences</taxon>
        <taxon>metagenomes</taxon>
        <taxon>ecological metagenomes</taxon>
    </lineage>
</organism>
<gene>
    <name evidence="4" type="ORF">S01H4_32494</name>
</gene>
<dbReference type="Pfam" id="PF00437">
    <property type="entry name" value="T2SSE"/>
    <property type="match status" value="1"/>
</dbReference>
<comment type="caution">
    <text evidence="4">The sequence shown here is derived from an EMBL/GenBank/DDBJ whole genome shotgun (WGS) entry which is preliminary data.</text>
</comment>
<dbReference type="PANTHER" id="PTHR30258:SF2">
    <property type="entry name" value="COMG OPERON PROTEIN 1"/>
    <property type="match status" value="1"/>
</dbReference>
<dbReference type="CDD" id="cd01129">
    <property type="entry name" value="PulE-GspE-like"/>
    <property type="match status" value="1"/>
</dbReference>
<dbReference type="SUPFAM" id="SSF52540">
    <property type="entry name" value="P-loop containing nucleoside triphosphate hydrolases"/>
    <property type="match status" value="1"/>
</dbReference>
<accession>X1B0N3</accession>
<dbReference type="Gene3D" id="3.40.50.300">
    <property type="entry name" value="P-loop containing nucleotide triphosphate hydrolases"/>
    <property type="match status" value="1"/>
</dbReference>
<dbReference type="PANTHER" id="PTHR30258">
    <property type="entry name" value="TYPE II SECRETION SYSTEM PROTEIN GSPE-RELATED"/>
    <property type="match status" value="1"/>
</dbReference>
<sequence length="301" mass="32669">SLQEAQHALALDYGYRNWTDLTNRAAALGKANTSQGDAASIEGEPDAGDQQTIEFVGNVLSESVKARASDIHIEPYRGSLRIRYRVDGVLKDLYSLPESVEPTIIARIKVMADMDTSEVRLPQDSRFHIKIGEQEVDVRVSTIPTAVGERVVLRLIPKSIAPFKFSDLGLLPEQQEQLKEMLSSPNGIILVTGPTGCGKTTTLHAMLASVNTPGINALTIEDPVEYLIDGVSQIQVNPKIDLTFANGLRSIVRQDPDVILIGEIRDRETAEIAVQAALTGHLVLSALHTSDSASTVTRLVN</sequence>
<dbReference type="AlphaFoldDB" id="X1B0N3"/>
<feature type="non-terminal residue" evidence="4">
    <location>
        <position position="1"/>
    </location>
</feature>
<evidence type="ECO:0000259" key="3">
    <source>
        <dbReference type="PROSITE" id="PS00662"/>
    </source>
</evidence>
<keyword evidence="2" id="KW-0067">ATP-binding</keyword>
<evidence type="ECO:0000256" key="2">
    <source>
        <dbReference type="ARBA" id="ARBA00022840"/>
    </source>
</evidence>
<dbReference type="GO" id="GO:0005524">
    <property type="term" value="F:ATP binding"/>
    <property type="evidence" value="ECO:0007669"/>
    <property type="project" value="UniProtKB-KW"/>
</dbReference>
<evidence type="ECO:0000313" key="4">
    <source>
        <dbReference type="EMBL" id="GAG88470.1"/>
    </source>
</evidence>
<keyword evidence="1" id="KW-0547">Nucleotide-binding</keyword>
<name>X1B0N3_9ZZZZ</name>
<dbReference type="EMBL" id="BART01016993">
    <property type="protein sequence ID" value="GAG88470.1"/>
    <property type="molecule type" value="Genomic_DNA"/>
</dbReference>